<sequence>MGVLLPSGVGFSEGQDVLRFLWWKNGEIGSEIEVYRMCVHLFGGVWSPSCPSFAMRRVAADHKVNFPEDSTQTVLKNFYADCLKAVGTTEGAINIARSLCQLLALGGFRLTKRVSNNRKVLEAVPVEERVKGVKDLDIDCSPPPAERALEIHWNHEAGQFSVQIKRKHRKFSQRGLSLGLVCPFVLGAKIIFQDECKSGKDWDGALTPECGGVSGSMSFLYWVSSKLNVASCLQISEGW</sequence>
<proteinExistence type="predicted"/>
<accession>A0AAD9QQH5</accession>
<evidence type="ECO:0000313" key="2">
    <source>
        <dbReference type="Proteomes" id="UP001249851"/>
    </source>
</evidence>
<reference evidence="1" key="1">
    <citation type="journal article" date="2023" name="G3 (Bethesda)">
        <title>Whole genome assembly and annotation of the endangered Caribbean coral Acropora cervicornis.</title>
        <authorList>
            <person name="Selwyn J.D."/>
            <person name="Vollmer S.V."/>
        </authorList>
    </citation>
    <scope>NUCLEOTIDE SEQUENCE</scope>
    <source>
        <strain evidence="1">K2</strain>
    </source>
</reference>
<dbReference type="AlphaFoldDB" id="A0AAD9QQH5"/>
<dbReference type="PANTHER" id="PTHR47331">
    <property type="entry name" value="PHD-TYPE DOMAIN-CONTAINING PROTEIN"/>
    <property type="match status" value="1"/>
</dbReference>
<keyword evidence="2" id="KW-1185">Reference proteome</keyword>
<gene>
    <name evidence="1" type="ORF">P5673_010659</name>
</gene>
<dbReference type="Proteomes" id="UP001249851">
    <property type="component" value="Unassembled WGS sequence"/>
</dbReference>
<name>A0AAD9QQH5_ACRCE</name>
<protein>
    <submittedName>
        <fullName evidence="1">Uncharacterized protein</fullName>
    </submittedName>
</protein>
<dbReference type="EMBL" id="JARQWQ010000019">
    <property type="protein sequence ID" value="KAK2565542.1"/>
    <property type="molecule type" value="Genomic_DNA"/>
</dbReference>
<evidence type="ECO:0000313" key="1">
    <source>
        <dbReference type="EMBL" id="KAK2565542.1"/>
    </source>
</evidence>
<comment type="caution">
    <text evidence="1">The sequence shown here is derived from an EMBL/GenBank/DDBJ whole genome shotgun (WGS) entry which is preliminary data.</text>
</comment>
<organism evidence="1 2">
    <name type="scientific">Acropora cervicornis</name>
    <name type="common">Staghorn coral</name>
    <dbReference type="NCBI Taxonomy" id="6130"/>
    <lineage>
        <taxon>Eukaryota</taxon>
        <taxon>Metazoa</taxon>
        <taxon>Cnidaria</taxon>
        <taxon>Anthozoa</taxon>
        <taxon>Hexacorallia</taxon>
        <taxon>Scleractinia</taxon>
        <taxon>Astrocoeniina</taxon>
        <taxon>Acroporidae</taxon>
        <taxon>Acropora</taxon>
    </lineage>
</organism>
<reference evidence="1" key="2">
    <citation type="journal article" date="2023" name="Science">
        <title>Genomic signatures of disease resistance in endangered staghorn corals.</title>
        <authorList>
            <person name="Vollmer S.V."/>
            <person name="Selwyn J.D."/>
            <person name="Despard B.A."/>
            <person name="Roesel C.L."/>
        </authorList>
    </citation>
    <scope>NUCLEOTIDE SEQUENCE</scope>
    <source>
        <strain evidence="1">K2</strain>
    </source>
</reference>